<keyword evidence="1" id="KW-0732">Signal</keyword>
<sequence length="862" mass="92154">MWSAVALALIFSVAGAQEGTNAIYPARFNTTAGFEPYLNSTSPQCVTLMPSDAVLTLDYGTETTGFPFFSVQDISSAVQIESKYTEAQAGLDERFGDGPWTFANGLSNTFRVETFNVTETGDHQSFFQQGGFRWQSLTLLGDTGNVTLCGAGLKSYNNHSIDNLPGSFNSSNTVWNEIWALGARTVQQSCIANGSAPSTWEVVSTGSDAGVLLRGQQPAQSVHGLDLADYTMSFSTKIVRGGTGWKVASDAHGYGPYFVLTSEYPADSTFLNTNRTLVPPNTLVVGYGYNLVNQTTLTTGPVVQYPVSFDVKEGLWYEISTAINQTGYTITIVDENNSTVPPVFVPLADFGSFTTGTPTQGTWSFGPYQDQTALVRDVQVYAQNGTIIYTNPMNNASVLEEFGVMNNTHNVCLDGSKRDRLVWSGDFVHANRIILASTNEQEFITGTLAYLLEWQATSGPSSGLVTLAPGMGRSSDYAVSFYNSFGLLDYQMLFLVAYSGYYLHSGDMAFLQSSWAQASKVVEALLTVIDPGSGLAVTSTIPGSLFFIGASDGTAPSALLKFSLDQMAILATAVGDNQTASSWTSTAENISEAVNRQLWSDSLGTYAESLASPTVSSISGTAWAIIAGIANQTQTLSAITALSGLRLGVGYKTDSAVDSSNPSVNLSPFLSGFLLESLFISLRDNSAGGSSSTYDNATTEAISVLLDQLWSAEVTQDEYYSGASWEYIFPDGSPGLGLFTSLSHPWGGAPTYVLTEYLLGIQPVSAGYSEWRFSPSVLLNSTSWVSGRVQTPHGYIQGNWTLAGQDLNMNICSPEETSGSVQLPFSVQKCVLDGQQTEVSQGQAFQVDVSGGLCHSIDVVLG</sequence>
<dbReference type="Gene3D" id="2.60.420.10">
    <property type="entry name" value="Maltose phosphorylase, domain 3"/>
    <property type="match status" value="1"/>
</dbReference>
<dbReference type="Proteomes" id="UP000509510">
    <property type="component" value="Chromosome I"/>
</dbReference>
<dbReference type="InterPro" id="IPR035396">
    <property type="entry name" value="Bac_rhamnosid6H"/>
</dbReference>
<dbReference type="GO" id="GO:0003824">
    <property type="term" value="F:catalytic activity"/>
    <property type="evidence" value="ECO:0007669"/>
    <property type="project" value="UniProtKB-ARBA"/>
</dbReference>
<evidence type="ECO:0000313" key="4">
    <source>
        <dbReference type="EMBL" id="QKX55266.1"/>
    </source>
</evidence>
<gene>
    <name evidence="4" type="ORF">TRUGW13939_02358</name>
</gene>
<dbReference type="Pfam" id="PF17389">
    <property type="entry name" value="Bac_rhamnosid6H"/>
    <property type="match status" value="1"/>
</dbReference>
<dbReference type="Pfam" id="PF17390">
    <property type="entry name" value="Bac_rhamnosid_C"/>
    <property type="match status" value="1"/>
</dbReference>
<dbReference type="KEGG" id="trg:TRUGW13939_02358"/>
<feature type="domain" description="Alpha-L-rhamnosidase six-hairpin glycosidase" evidence="2">
    <location>
        <begin position="399"/>
        <end position="609"/>
    </location>
</feature>
<dbReference type="GO" id="GO:0005975">
    <property type="term" value="P:carbohydrate metabolic process"/>
    <property type="evidence" value="ECO:0007669"/>
    <property type="project" value="InterPro"/>
</dbReference>
<dbReference type="InterPro" id="IPR008928">
    <property type="entry name" value="6-hairpin_glycosidase_sf"/>
</dbReference>
<dbReference type="InterPro" id="IPR012341">
    <property type="entry name" value="6hp_glycosidase-like_sf"/>
</dbReference>
<dbReference type="PANTHER" id="PTHR34987">
    <property type="entry name" value="C, PUTATIVE (AFU_ORTHOLOGUE AFUA_3G02880)-RELATED"/>
    <property type="match status" value="1"/>
</dbReference>
<name>A0A7H8QN05_TALRU</name>
<evidence type="ECO:0000259" key="2">
    <source>
        <dbReference type="Pfam" id="PF17389"/>
    </source>
</evidence>
<dbReference type="OrthoDB" id="10036721at2759"/>
<dbReference type="PANTHER" id="PTHR34987:SF4">
    <property type="entry name" value="ALPHA-L-RHAMNOSIDASE C-TERMINAL DOMAIN-CONTAINING PROTEIN"/>
    <property type="match status" value="1"/>
</dbReference>
<evidence type="ECO:0000256" key="1">
    <source>
        <dbReference type="SAM" id="SignalP"/>
    </source>
</evidence>
<dbReference type="RefSeq" id="XP_035341445.1">
    <property type="nucleotide sequence ID" value="XM_035485552.1"/>
</dbReference>
<keyword evidence="5" id="KW-1185">Reference proteome</keyword>
<proteinExistence type="predicted"/>
<dbReference type="Gene3D" id="1.50.10.10">
    <property type="match status" value="1"/>
</dbReference>
<evidence type="ECO:0000259" key="3">
    <source>
        <dbReference type="Pfam" id="PF17390"/>
    </source>
</evidence>
<organism evidence="4 5">
    <name type="scientific">Talaromyces rugulosus</name>
    <name type="common">Penicillium rugulosum</name>
    <dbReference type="NCBI Taxonomy" id="121627"/>
    <lineage>
        <taxon>Eukaryota</taxon>
        <taxon>Fungi</taxon>
        <taxon>Dikarya</taxon>
        <taxon>Ascomycota</taxon>
        <taxon>Pezizomycotina</taxon>
        <taxon>Eurotiomycetes</taxon>
        <taxon>Eurotiomycetidae</taxon>
        <taxon>Eurotiales</taxon>
        <taxon>Trichocomaceae</taxon>
        <taxon>Talaromyces</taxon>
        <taxon>Talaromyces sect. Islandici</taxon>
    </lineage>
</organism>
<evidence type="ECO:0000313" key="5">
    <source>
        <dbReference type="Proteomes" id="UP000509510"/>
    </source>
</evidence>
<feature type="domain" description="Alpha-L-rhamnosidase C-terminal" evidence="3">
    <location>
        <begin position="760"/>
        <end position="833"/>
    </location>
</feature>
<dbReference type="EMBL" id="CP055898">
    <property type="protein sequence ID" value="QKX55266.1"/>
    <property type="molecule type" value="Genomic_DNA"/>
</dbReference>
<feature type="chain" id="PRO_5028996737" description="Alpha-L-rhamnosidase C-terminal domain-containing protein" evidence="1">
    <location>
        <begin position="17"/>
        <end position="862"/>
    </location>
</feature>
<dbReference type="AlphaFoldDB" id="A0A7H8QN05"/>
<dbReference type="GeneID" id="55989867"/>
<dbReference type="InterPro" id="IPR035398">
    <property type="entry name" value="Bac_rhamnosid_C"/>
</dbReference>
<reference evidence="5" key="1">
    <citation type="submission" date="2020-06" db="EMBL/GenBank/DDBJ databases">
        <title>A chromosome-scale genome assembly of Talaromyces rugulosus W13939.</title>
        <authorList>
            <person name="Wang B."/>
            <person name="Guo L."/>
            <person name="Ye K."/>
            <person name="Wang L."/>
        </authorList>
    </citation>
    <scope>NUCLEOTIDE SEQUENCE [LARGE SCALE GENOMIC DNA]</scope>
    <source>
        <strain evidence="5">W13939</strain>
    </source>
</reference>
<dbReference type="SUPFAM" id="SSF48208">
    <property type="entry name" value="Six-hairpin glycosidases"/>
    <property type="match status" value="1"/>
</dbReference>
<evidence type="ECO:0008006" key="6">
    <source>
        <dbReference type="Google" id="ProtNLM"/>
    </source>
</evidence>
<protein>
    <recommendedName>
        <fullName evidence="6">Alpha-L-rhamnosidase C-terminal domain-containing protein</fullName>
    </recommendedName>
</protein>
<feature type="signal peptide" evidence="1">
    <location>
        <begin position="1"/>
        <end position="16"/>
    </location>
</feature>
<accession>A0A7H8QN05</accession>